<dbReference type="InterPro" id="IPR020588">
    <property type="entry name" value="RecA_ATP-bd"/>
</dbReference>
<protein>
    <recommendedName>
        <fullName evidence="7">DNA repair protein RAD51 homolog 3</fullName>
    </recommendedName>
</protein>
<evidence type="ECO:0000256" key="1">
    <source>
        <dbReference type="ARBA" id="ARBA00004123"/>
    </source>
</evidence>
<dbReference type="InterPro" id="IPR052093">
    <property type="entry name" value="HR_Repair_Mediator"/>
</dbReference>
<dbReference type="PANTHER" id="PTHR46239:SF1">
    <property type="entry name" value="DNA REPAIR PROTEIN RAD51 HOMOLOG 3"/>
    <property type="match status" value="1"/>
</dbReference>
<evidence type="ECO:0000256" key="6">
    <source>
        <dbReference type="ARBA" id="ARBA00023242"/>
    </source>
</evidence>
<dbReference type="GO" id="GO:0033065">
    <property type="term" value="C:Rad51C-XRCC3 complex"/>
    <property type="evidence" value="ECO:0007669"/>
    <property type="project" value="TreeGrafter"/>
</dbReference>
<dbReference type="EMBL" id="CAACVG010003655">
    <property type="protein sequence ID" value="VEN37687.1"/>
    <property type="molecule type" value="Genomic_DNA"/>
</dbReference>
<dbReference type="GO" id="GO:0000400">
    <property type="term" value="F:four-way junction DNA binding"/>
    <property type="evidence" value="ECO:0007669"/>
    <property type="project" value="TreeGrafter"/>
</dbReference>
<dbReference type="SUPFAM" id="SSF52540">
    <property type="entry name" value="P-loop containing nucleoside triphosphate hydrolases"/>
    <property type="match status" value="1"/>
</dbReference>
<dbReference type="GO" id="GO:0000707">
    <property type="term" value="P:meiotic DNA recombinase assembly"/>
    <property type="evidence" value="ECO:0007669"/>
    <property type="project" value="TreeGrafter"/>
</dbReference>
<dbReference type="AlphaFoldDB" id="A0A653BQ13"/>
<evidence type="ECO:0000259" key="8">
    <source>
        <dbReference type="PROSITE" id="PS50162"/>
    </source>
</evidence>
<keyword evidence="3" id="KW-0227">DNA damage</keyword>
<sequence length="302" mass="34664">MNQNIDTTALPRSKIEELKNMGYHYCSDVEANLEDLRSVLNNDWEELAKVPKVENALEIFQKEVLSGCILTYNKELDKILQNVICPQTITEFTGFSGSGKSQVCFQLCISVQLPKWCGGFGGQALYISTNKNFNSSRLRELAKNFLRDYNSLKVRTQKTEYNLTEESIMQNIHYIDIISGEDLLSCILLLDNYLEGKNIRLIVIDSITQPLKTMEVSARFGLLNRFFQQLRILSNQFDLAIVLTNDLTVRFNEKDAIITPSFGDSFYHMVNSRILFSKNYSVFHAKLLKSLNNTQIEADFYL</sequence>
<feature type="domain" description="RecA family profile 1" evidence="8">
    <location>
        <begin position="65"/>
        <end position="247"/>
    </location>
</feature>
<dbReference type="InterPro" id="IPR013632">
    <property type="entry name" value="Rad51_C"/>
</dbReference>
<dbReference type="GO" id="GO:0007131">
    <property type="term" value="P:reciprocal meiotic recombination"/>
    <property type="evidence" value="ECO:0007669"/>
    <property type="project" value="TreeGrafter"/>
</dbReference>
<dbReference type="PANTHER" id="PTHR46239">
    <property type="entry name" value="DNA REPAIR PROTEIN RAD51 HOMOLOG 3 RAD51C"/>
    <property type="match status" value="1"/>
</dbReference>
<keyword evidence="5" id="KW-0234">DNA repair</keyword>
<dbReference type="Gene3D" id="3.40.50.300">
    <property type="entry name" value="P-loop containing nucleotide triphosphate hydrolases"/>
    <property type="match status" value="1"/>
</dbReference>
<dbReference type="InterPro" id="IPR027417">
    <property type="entry name" value="P-loop_NTPase"/>
</dbReference>
<dbReference type="GO" id="GO:0008821">
    <property type="term" value="F:crossover junction DNA endonuclease activity"/>
    <property type="evidence" value="ECO:0007669"/>
    <property type="project" value="TreeGrafter"/>
</dbReference>
<evidence type="ECO:0000256" key="4">
    <source>
        <dbReference type="ARBA" id="ARBA00022840"/>
    </source>
</evidence>
<gene>
    <name evidence="9" type="ORF">CALMAC_LOCUS2857</name>
</gene>
<dbReference type="GO" id="GO:0005657">
    <property type="term" value="C:replication fork"/>
    <property type="evidence" value="ECO:0007669"/>
    <property type="project" value="TreeGrafter"/>
</dbReference>
<proteinExistence type="predicted"/>
<evidence type="ECO:0000313" key="9">
    <source>
        <dbReference type="EMBL" id="VEN37687.1"/>
    </source>
</evidence>
<evidence type="ECO:0000256" key="3">
    <source>
        <dbReference type="ARBA" id="ARBA00022763"/>
    </source>
</evidence>
<keyword evidence="10" id="KW-1185">Reference proteome</keyword>
<organism evidence="9 10">
    <name type="scientific">Callosobruchus maculatus</name>
    <name type="common">Southern cowpea weevil</name>
    <name type="synonym">Pulse bruchid</name>
    <dbReference type="NCBI Taxonomy" id="64391"/>
    <lineage>
        <taxon>Eukaryota</taxon>
        <taxon>Metazoa</taxon>
        <taxon>Ecdysozoa</taxon>
        <taxon>Arthropoda</taxon>
        <taxon>Hexapoda</taxon>
        <taxon>Insecta</taxon>
        <taxon>Pterygota</taxon>
        <taxon>Neoptera</taxon>
        <taxon>Endopterygota</taxon>
        <taxon>Coleoptera</taxon>
        <taxon>Polyphaga</taxon>
        <taxon>Cucujiformia</taxon>
        <taxon>Chrysomeloidea</taxon>
        <taxon>Chrysomelidae</taxon>
        <taxon>Bruchinae</taxon>
        <taxon>Bruchini</taxon>
        <taxon>Callosobruchus</taxon>
    </lineage>
</organism>
<name>A0A653BQ13_CALMS</name>
<evidence type="ECO:0000256" key="5">
    <source>
        <dbReference type="ARBA" id="ARBA00023204"/>
    </source>
</evidence>
<keyword evidence="4" id="KW-0067">ATP-binding</keyword>
<comment type="subcellular location">
    <subcellularLocation>
        <location evidence="1">Nucleus</location>
    </subcellularLocation>
</comment>
<evidence type="ECO:0000256" key="2">
    <source>
        <dbReference type="ARBA" id="ARBA00022741"/>
    </source>
</evidence>
<dbReference type="PIRSF" id="PIRSF005856">
    <property type="entry name" value="Rad51"/>
    <property type="match status" value="1"/>
</dbReference>
<dbReference type="GO" id="GO:0005524">
    <property type="term" value="F:ATP binding"/>
    <property type="evidence" value="ECO:0007669"/>
    <property type="project" value="UniProtKB-KW"/>
</dbReference>
<evidence type="ECO:0000256" key="7">
    <source>
        <dbReference type="ARBA" id="ARBA00040674"/>
    </source>
</evidence>
<dbReference type="GO" id="GO:0033063">
    <property type="term" value="C:Rad51B-Rad51C-Rad51D-XRCC2 complex"/>
    <property type="evidence" value="ECO:0007669"/>
    <property type="project" value="TreeGrafter"/>
</dbReference>
<accession>A0A653BQ13</accession>
<dbReference type="InterPro" id="IPR016467">
    <property type="entry name" value="DNA_recomb/repair_RecA-like"/>
</dbReference>
<evidence type="ECO:0000313" key="10">
    <source>
        <dbReference type="Proteomes" id="UP000410492"/>
    </source>
</evidence>
<dbReference type="GO" id="GO:0140664">
    <property type="term" value="F:ATP-dependent DNA damage sensor activity"/>
    <property type="evidence" value="ECO:0007669"/>
    <property type="project" value="InterPro"/>
</dbReference>
<keyword evidence="2" id="KW-0547">Nucleotide-binding</keyword>
<dbReference type="Proteomes" id="UP000410492">
    <property type="component" value="Unassembled WGS sequence"/>
</dbReference>
<dbReference type="PROSITE" id="PS50162">
    <property type="entry name" value="RECA_2"/>
    <property type="match status" value="1"/>
</dbReference>
<dbReference type="Pfam" id="PF08423">
    <property type="entry name" value="Rad51"/>
    <property type="match status" value="1"/>
</dbReference>
<keyword evidence="6" id="KW-0539">Nucleus</keyword>
<reference evidence="9 10" key="1">
    <citation type="submission" date="2019-01" db="EMBL/GenBank/DDBJ databases">
        <authorList>
            <person name="Sayadi A."/>
        </authorList>
    </citation>
    <scope>NUCLEOTIDE SEQUENCE [LARGE SCALE GENOMIC DNA]</scope>
</reference>